<organism evidence="1 2">
    <name type="scientific">Lineolata rhizophorae</name>
    <dbReference type="NCBI Taxonomy" id="578093"/>
    <lineage>
        <taxon>Eukaryota</taxon>
        <taxon>Fungi</taxon>
        <taxon>Dikarya</taxon>
        <taxon>Ascomycota</taxon>
        <taxon>Pezizomycotina</taxon>
        <taxon>Dothideomycetes</taxon>
        <taxon>Dothideomycetes incertae sedis</taxon>
        <taxon>Lineolatales</taxon>
        <taxon>Lineolataceae</taxon>
        <taxon>Lineolata</taxon>
    </lineage>
</organism>
<dbReference type="AlphaFoldDB" id="A0A6A6NQS3"/>
<accession>A0A6A6NQS3</accession>
<gene>
    <name evidence="1" type="ORF">BDY21DRAFT_111948</name>
</gene>
<sequence>MRLSLLQVSELSQLQKPEQAATKLLQRWLEGESEGDSFLKGVEIFTWDEKEDLITLHHSKPRENRMVKGLGNMVLKFYHTSLGHRIKRQEKPISHTNRVMNSNRRPLLRTRQLKEALRHYRNGAFPFDQRTNCRNCRDNLCVCGCGGYVHWVKLDGNVTIGGCKTKHTYLDTIGSRQTRVGIGIIHRHIDMCKPCYNLR</sequence>
<proteinExistence type="predicted"/>
<reference evidence="1" key="1">
    <citation type="journal article" date="2020" name="Stud. Mycol.">
        <title>101 Dothideomycetes genomes: a test case for predicting lifestyles and emergence of pathogens.</title>
        <authorList>
            <person name="Haridas S."/>
            <person name="Albert R."/>
            <person name="Binder M."/>
            <person name="Bloem J."/>
            <person name="Labutti K."/>
            <person name="Salamov A."/>
            <person name="Andreopoulos B."/>
            <person name="Baker S."/>
            <person name="Barry K."/>
            <person name="Bills G."/>
            <person name="Bluhm B."/>
            <person name="Cannon C."/>
            <person name="Castanera R."/>
            <person name="Culley D."/>
            <person name="Daum C."/>
            <person name="Ezra D."/>
            <person name="Gonzalez J."/>
            <person name="Henrissat B."/>
            <person name="Kuo A."/>
            <person name="Liang C."/>
            <person name="Lipzen A."/>
            <person name="Lutzoni F."/>
            <person name="Magnuson J."/>
            <person name="Mondo S."/>
            <person name="Nolan M."/>
            <person name="Ohm R."/>
            <person name="Pangilinan J."/>
            <person name="Park H.-J."/>
            <person name="Ramirez L."/>
            <person name="Alfaro M."/>
            <person name="Sun H."/>
            <person name="Tritt A."/>
            <person name="Yoshinaga Y."/>
            <person name="Zwiers L.-H."/>
            <person name="Turgeon B."/>
            <person name="Goodwin S."/>
            <person name="Spatafora J."/>
            <person name="Crous P."/>
            <person name="Grigoriev I."/>
        </authorList>
    </citation>
    <scope>NUCLEOTIDE SEQUENCE</scope>
    <source>
        <strain evidence="1">ATCC 16933</strain>
    </source>
</reference>
<keyword evidence="2" id="KW-1185">Reference proteome</keyword>
<protein>
    <submittedName>
        <fullName evidence="1">Uncharacterized protein</fullName>
    </submittedName>
</protein>
<evidence type="ECO:0000313" key="2">
    <source>
        <dbReference type="Proteomes" id="UP000799766"/>
    </source>
</evidence>
<name>A0A6A6NQS3_9PEZI</name>
<dbReference type="EMBL" id="MU001693">
    <property type="protein sequence ID" value="KAF2454076.1"/>
    <property type="molecule type" value="Genomic_DNA"/>
</dbReference>
<dbReference type="Proteomes" id="UP000799766">
    <property type="component" value="Unassembled WGS sequence"/>
</dbReference>
<evidence type="ECO:0000313" key="1">
    <source>
        <dbReference type="EMBL" id="KAF2454076.1"/>
    </source>
</evidence>